<name>A0A3R7N7X1_TRYRA</name>
<evidence type="ECO:0000313" key="2">
    <source>
        <dbReference type="EMBL" id="RNE98124.1"/>
    </source>
</evidence>
<protein>
    <submittedName>
        <fullName evidence="2">ABC transporter-like protein</fullName>
        <ecNumber evidence="2">3.6.1.3</ecNumber>
    </submittedName>
</protein>
<feature type="transmembrane region" description="Helical" evidence="1">
    <location>
        <begin position="99"/>
        <end position="117"/>
    </location>
</feature>
<gene>
    <name evidence="2" type="ORF">TraAM80_08948</name>
</gene>
<dbReference type="GO" id="GO:0016787">
    <property type="term" value="F:hydrolase activity"/>
    <property type="evidence" value="ECO:0007669"/>
    <property type="project" value="UniProtKB-KW"/>
</dbReference>
<dbReference type="EC" id="3.6.1.3" evidence="2"/>
<dbReference type="Proteomes" id="UP000283634">
    <property type="component" value="Unassembled WGS sequence"/>
</dbReference>
<dbReference type="EMBL" id="MKGL01000491">
    <property type="protein sequence ID" value="RNE98124.1"/>
    <property type="molecule type" value="Genomic_DNA"/>
</dbReference>
<keyword evidence="1" id="KW-0812">Transmembrane</keyword>
<organism evidence="2 3">
    <name type="scientific">Trypanosoma rangeli</name>
    <dbReference type="NCBI Taxonomy" id="5698"/>
    <lineage>
        <taxon>Eukaryota</taxon>
        <taxon>Discoba</taxon>
        <taxon>Euglenozoa</taxon>
        <taxon>Kinetoplastea</taxon>
        <taxon>Metakinetoplastina</taxon>
        <taxon>Trypanosomatida</taxon>
        <taxon>Trypanosomatidae</taxon>
        <taxon>Trypanosoma</taxon>
        <taxon>Herpetosoma</taxon>
    </lineage>
</organism>
<reference evidence="2 3" key="1">
    <citation type="journal article" date="2018" name="BMC Genomics">
        <title>Genomic comparison of Trypanosoma conorhini and Trypanosoma rangeli to Trypanosoma cruzi strains of high and low virulence.</title>
        <authorList>
            <person name="Bradwell K.R."/>
            <person name="Koparde V.N."/>
            <person name="Matveyev A.V."/>
            <person name="Serrano M.G."/>
            <person name="Alves J.M."/>
            <person name="Parikh H."/>
            <person name="Huang B."/>
            <person name="Lee V."/>
            <person name="Espinosa-Alvarez O."/>
            <person name="Ortiz P.A."/>
            <person name="Costa-Martins A.G."/>
            <person name="Teixeira M.M."/>
            <person name="Buck G.A."/>
        </authorList>
    </citation>
    <scope>NUCLEOTIDE SEQUENCE [LARGE SCALE GENOMIC DNA]</scope>
    <source>
        <strain evidence="2 3">AM80</strain>
    </source>
</reference>
<dbReference type="OrthoDB" id="6500128at2759"/>
<keyword evidence="3" id="KW-1185">Reference proteome</keyword>
<keyword evidence="1" id="KW-1133">Transmembrane helix</keyword>
<feature type="transmembrane region" description="Helical" evidence="1">
    <location>
        <begin position="67"/>
        <end position="93"/>
    </location>
</feature>
<keyword evidence="2" id="KW-0378">Hydrolase</keyword>
<comment type="caution">
    <text evidence="2">The sequence shown here is derived from an EMBL/GenBank/DDBJ whole genome shotgun (WGS) entry which is preliminary data.</text>
</comment>
<sequence>MAAGIVAYRGTSFLGHRAAYMAGQRIHNTILETGLVAMLATPHTNRIPLVSPAKLLQTILSSAKTSAYVVVALLTEVFFFLLCATLALIGILLHMSVKLTLIIGLVLGGSELVLQQLRQHHQNCKKELAMGEADVQVLAINALQRSAIIRVVHAKLGILDILQRRLQRLAKTN</sequence>
<accession>A0A3R7N7X1</accession>
<proteinExistence type="predicted"/>
<dbReference type="GeneID" id="40332881"/>
<evidence type="ECO:0000256" key="1">
    <source>
        <dbReference type="SAM" id="Phobius"/>
    </source>
</evidence>
<keyword evidence="1" id="KW-0472">Membrane</keyword>
<dbReference type="RefSeq" id="XP_029234471.1">
    <property type="nucleotide sequence ID" value="XM_029385662.1"/>
</dbReference>
<evidence type="ECO:0000313" key="3">
    <source>
        <dbReference type="Proteomes" id="UP000283634"/>
    </source>
</evidence>
<dbReference type="AlphaFoldDB" id="A0A3R7N7X1"/>